<dbReference type="Proteomes" id="UP001058072">
    <property type="component" value="Chromosome"/>
</dbReference>
<protein>
    <submittedName>
        <fullName evidence="3">Zinc ribbon domain-containing protein</fullName>
    </submittedName>
</protein>
<dbReference type="EMBL" id="CP071250">
    <property type="protein sequence ID" value="UUF08699.1"/>
    <property type="molecule type" value="Genomic_DNA"/>
</dbReference>
<feature type="domain" description="DZANK-type" evidence="1">
    <location>
        <begin position="96"/>
        <end position="147"/>
    </location>
</feature>
<dbReference type="EMBL" id="CP071249">
    <property type="protein sequence ID" value="UUF05855.1"/>
    <property type="molecule type" value="Genomic_DNA"/>
</dbReference>
<evidence type="ECO:0000313" key="4">
    <source>
        <dbReference type="Proteomes" id="UP001058016"/>
    </source>
</evidence>
<proteinExistence type="predicted"/>
<reference evidence="3 4" key="1">
    <citation type="submission" date="2021-03" db="EMBL/GenBank/DDBJ databases">
        <title>Comparative Genomics and Metabolomics in the genus Turicibacter.</title>
        <authorList>
            <person name="Maki J."/>
            <person name="Looft T."/>
        </authorList>
    </citation>
    <scope>NUCLEOTIDE SEQUENCE</scope>
    <source>
        <strain evidence="3">ISU324</strain>
        <strain evidence="2 4">MMM721</strain>
    </source>
</reference>
<evidence type="ECO:0000313" key="2">
    <source>
        <dbReference type="EMBL" id="UUF05855.1"/>
    </source>
</evidence>
<accession>A0A9Q9FIZ1</accession>
<name>A0A9Q9FIZ1_9FIRM</name>
<evidence type="ECO:0000259" key="1">
    <source>
        <dbReference type="Pfam" id="PF12773"/>
    </source>
</evidence>
<gene>
    <name evidence="2" type="ORF">J0J69_12595</name>
    <name evidence="3" type="ORF">J0J70_01355</name>
</gene>
<dbReference type="Pfam" id="PF12773">
    <property type="entry name" value="DZR"/>
    <property type="match status" value="1"/>
</dbReference>
<sequence length="150" mass="16881">MNSFFEGLGKKVSQTGQDAMKKTKELAEMTKINSQIAEEEKKLNKLYMKLGQLYYQMHKNNPELVYTDICQGIGGCLQTIDRYEVMLNELKGIKRCEKCKTEMPISSTFCQTCGSKLNDERETIVSTICPECGMENGGHATTCIKCGKLL</sequence>
<dbReference type="AlphaFoldDB" id="A0A9Q9FIZ1"/>
<dbReference type="RefSeq" id="WP_055243423.1">
    <property type="nucleotide sequence ID" value="NZ_CP071249.1"/>
</dbReference>
<dbReference type="Proteomes" id="UP001058016">
    <property type="component" value="Chromosome"/>
</dbReference>
<evidence type="ECO:0000313" key="5">
    <source>
        <dbReference type="Proteomes" id="UP001058072"/>
    </source>
</evidence>
<keyword evidence="4" id="KW-1185">Reference proteome</keyword>
<dbReference type="InterPro" id="IPR025874">
    <property type="entry name" value="DZR"/>
</dbReference>
<organism evidence="3 5">
    <name type="scientific">Turicibacter bilis</name>
    <dbReference type="NCBI Taxonomy" id="2735723"/>
    <lineage>
        <taxon>Bacteria</taxon>
        <taxon>Bacillati</taxon>
        <taxon>Bacillota</taxon>
        <taxon>Erysipelotrichia</taxon>
        <taxon>Erysipelotrichales</taxon>
        <taxon>Turicibacteraceae</taxon>
        <taxon>Turicibacter</taxon>
    </lineage>
</organism>
<evidence type="ECO:0000313" key="3">
    <source>
        <dbReference type="EMBL" id="UUF08699.1"/>
    </source>
</evidence>